<proteinExistence type="predicted"/>
<dbReference type="AlphaFoldDB" id="A0A285P5C9"/>
<dbReference type="EMBL" id="OBEN01000012">
    <property type="protein sequence ID" value="SNZ16477.1"/>
    <property type="molecule type" value="Genomic_DNA"/>
</dbReference>
<organism evidence="1 2">
    <name type="scientific">Hydrogenobacter hydrogenophilus</name>
    <dbReference type="NCBI Taxonomy" id="35835"/>
    <lineage>
        <taxon>Bacteria</taxon>
        <taxon>Pseudomonadati</taxon>
        <taxon>Aquificota</taxon>
        <taxon>Aquificia</taxon>
        <taxon>Aquificales</taxon>
        <taxon>Aquificaceae</taxon>
        <taxon>Hydrogenobacter</taxon>
    </lineage>
</organism>
<evidence type="ECO:0000313" key="1">
    <source>
        <dbReference type="EMBL" id="SNZ16477.1"/>
    </source>
</evidence>
<protein>
    <submittedName>
        <fullName evidence="1">Uncharacterized protein</fullName>
    </submittedName>
</protein>
<keyword evidence="2" id="KW-1185">Reference proteome</keyword>
<dbReference type="Proteomes" id="UP000218627">
    <property type="component" value="Unassembled WGS sequence"/>
</dbReference>
<reference evidence="2" key="1">
    <citation type="submission" date="2017-09" db="EMBL/GenBank/DDBJ databases">
        <authorList>
            <person name="Varghese N."/>
            <person name="Submissions S."/>
        </authorList>
    </citation>
    <scope>NUCLEOTIDE SEQUENCE [LARGE SCALE GENOMIC DNA]</scope>
    <source>
        <strain evidence="2">DSM 2913</strain>
    </source>
</reference>
<dbReference type="RefSeq" id="WP_096603211.1">
    <property type="nucleotide sequence ID" value="NZ_OBEN01000012.1"/>
</dbReference>
<sequence length="423" mass="48269">MKVLVVSFDKSLVKGIKEALKEYEVIDVKNGEEAVNTVQSADVIIYDAISGSISEEDINKMYQSKFKDAKYIVLVDDLFPVDMNNIIVKKKVKLPREEAISKIKDALSEEHAQEIETTFHVPELEIEMPSFEQHKQQEETASYTSEAKKKRVLIVSFDSTIIDTIKTALGTDCEIAIVKNVKEAVEKAREADIVVFDTISGMIAQKTLMEMSQKEELAQKHYILLIDDLFTIDVDRINLPNKYAFSREAEIAKAIEKVRELLKEEVPAQEVSNEVIGLLDELFKEQKSEKPMLESFSLELPSESEKETVLEPSLEKTSEIPSQLPFEAEKEMVLEPLPEKTPVPQIKVEYIEKMLKDHLKDVLSEKLIENAFISAVREMSINSLIERVIREQVEKQLSAINLADIIRQETSKALRERLRELIT</sequence>
<name>A0A285P5C9_9AQUI</name>
<accession>A0A285P5C9</accession>
<gene>
    <name evidence="1" type="ORF">SAMN06265353_1603</name>
</gene>
<dbReference type="OrthoDB" id="13416at2"/>
<evidence type="ECO:0000313" key="2">
    <source>
        <dbReference type="Proteomes" id="UP000218627"/>
    </source>
</evidence>